<dbReference type="AlphaFoldDB" id="A0A319EXR3"/>
<feature type="signal peptide" evidence="2">
    <location>
        <begin position="1"/>
        <end position="19"/>
    </location>
</feature>
<feature type="domain" description="Apple" evidence="3">
    <location>
        <begin position="79"/>
        <end position="120"/>
    </location>
</feature>
<dbReference type="EMBL" id="KZ826345">
    <property type="protein sequence ID" value="PYI06999.1"/>
    <property type="molecule type" value="Genomic_DNA"/>
</dbReference>
<accession>A0A319EXR3</accession>
<keyword evidence="2" id="KW-0732">Signal</keyword>
<evidence type="ECO:0000313" key="5">
    <source>
        <dbReference type="Proteomes" id="UP000248423"/>
    </source>
</evidence>
<name>A0A319EXR3_ASPSB</name>
<keyword evidence="5" id="KW-1185">Reference proteome</keyword>
<dbReference type="VEuPathDB" id="FungiDB:BO78DRAFT_469494"/>
<feature type="coiled-coil region" evidence="1">
    <location>
        <begin position="265"/>
        <end position="292"/>
    </location>
</feature>
<gene>
    <name evidence="4" type="ORF">BO78DRAFT_469494</name>
</gene>
<dbReference type="InterPro" id="IPR003609">
    <property type="entry name" value="Pan_app"/>
</dbReference>
<evidence type="ECO:0000259" key="3">
    <source>
        <dbReference type="Pfam" id="PF00024"/>
    </source>
</evidence>
<sequence length="421" mass="44864">MGLRSSLVLAVLSTSAAWAAQAPLGAANTGGNCLTLSGDSPSTVYDACCAGDTKSGSGSIDGAEFTYTCEQWALPYERTAVKATSARECAQLCAARKDCPAASWAAKGQCYFVSDASYSSRPLRSILLLEKTGKLVSEPEPVGGCGDAVDAAKVKCEQDAKEKCDAETAAIKDQCKADQTKAVQDEIRKCDEEKATLGGSCDDLKTKAEQQCQDEKDALIDAGKAQCDQEKATLTDAAKQQCDAEKASLAETAKKQCDADKDALTAAFESEKKALQKALDDANQKLKECSAGTGTGPATVVSPTTPENEALLQEISRENFSSICPKFAGKTFTTVDSQGYKHDWQLYCHSNVGGASTPNYNWSCHTQDIIKLLREQQENPNFKALWVNTNNVCTPWTGGTVFAGGPFANHHLVLPTRPAYK</sequence>
<dbReference type="OrthoDB" id="4831104at2759"/>
<feature type="chain" id="PRO_5016411593" description="Apple domain-containing protein" evidence="2">
    <location>
        <begin position="20"/>
        <end position="421"/>
    </location>
</feature>
<evidence type="ECO:0000256" key="1">
    <source>
        <dbReference type="SAM" id="Coils"/>
    </source>
</evidence>
<dbReference type="STRING" id="1448318.A0A319EXR3"/>
<dbReference type="Proteomes" id="UP000248423">
    <property type="component" value="Unassembled WGS sequence"/>
</dbReference>
<keyword evidence="1" id="KW-0175">Coiled coil</keyword>
<organism evidence="4 5">
    <name type="scientific">Aspergillus sclerotiicarbonarius (strain CBS 121057 / IBT 28362)</name>
    <dbReference type="NCBI Taxonomy" id="1448318"/>
    <lineage>
        <taxon>Eukaryota</taxon>
        <taxon>Fungi</taxon>
        <taxon>Dikarya</taxon>
        <taxon>Ascomycota</taxon>
        <taxon>Pezizomycotina</taxon>
        <taxon>Eurotiomycetes</taxon>
        <taxon>Eurotiomycetidae</taxon>
        <taxon>Eurotiales</taxon>
        <taxon>Aspergillaceae</taxon>
        <taxon>Aspergillus</taxon>
        <taxon>Aspergillus subgen. Circumdati</taxon>
    </lineage>
</organism>
<dbReference type="Pfam" id="PF00024">
    <property type="entry name" value="PAN_1"/>
    <property type="match status" value="1"/>
</dbReference>
<reference evidence="4 5" key="1">
    <citation type="submission" date="2018-02" db="EMBL/GenBank/DDBJ databases">
        <title>The genomes of Aspergillus section Nigri reveals drivers in fungal speciation.</title>
        <authorList>
            <consortium name="DOE Joint Genome Institute"/>
            <person name="Vesth T.C."/>
            <person name="Nybo J."/>
            <person name="Theobald S."/>
            <person name="Brandl J."/>
            <person name="Frisvad J.C."/>
            <person name="Nielsen K.F."/>
            <person name="Lyhne E.K."/>
            <person name="Kogle M.E."/>
            <person name="Kuo A."/>
            <person name="Riley R."/>
            <person name="Clum A."/>
            <person name="Nolan M."/>
            <person name="Lipzen A."/>
            <person name="Salamov A."/>
            <person name="Henrissat B."/>
            <person name="Wiebenga A."/>
            <person name="De vries R.P."/>
            <person name="Grigoriev I.V."/>
            <person name="Mortensen U.H."/>
            <person name="Andersen M.R."/>
            <person name="Baker S.E."/>
        </authorList>
    </citation>
    <scope>NUCLEOTIDE SEQUENCE [LARGE SCALE GENOMIC DNA]</scope>
    <source>
        <strain evidence="4 5">CBS 121057</strain>
    </source>
</reference>
<evidence type="ECO:0000256" key="2">
    <source>
        <dbReference type="SAM" id="SignalP"/>
    </source>
</evidence>
<protein>
    <recommendedName>
        <fullName evidence="3">Apple domain-containing protein</fullName>
    </recommendedName>
</protein>
<evidence type="ECO:0000313" key="4">
    <source>
        <dbReference type="EMBL" id="PYI06999.1"/>
    </source>
</evidence>
<proteinExistence type="predicted"/>